<feature type="transmembrane region" description="Helical" evidence="1">
    <location>
        <begin position="12"/>
        <end position="31"/>
    </location>
</feature>
<reference evidence="2 3" key="1">
    <citation type="submission" date="2023-05" db="EMBL/GenBank/DDBJ databases">
        <title>Glutamicibacter sp. B1, complete genome.</title>
        <authorList>
            <person name="Long Y.H."/>
            <person name="Fang T."/>
            <person name="Li X.Y."/>
        </authorList>
    </citation>
    <scope>NUCLEOTIDE SEQUENCE [LARGE SCALE GENOMIC DNA]</scope>
    <source>
        <strain evidence="2 3">B1</strain>
    </source>
</reference>
<keyword evidence="1" id="KW-0472">Membrane</keyword>
<dbReference type="EMBL" id="CP125942">
    <property type="protein sequence ID" value="XAO45722.1"/>
    <property type="molecule type" value="Genomic_DNA"/>
</dbReference>
<feature type="transmembrane region" description="Helical" evidence="1">
    <location>
        <begin position="144"/>
        <end position="167"/>
    </location>
</feature>
<dbReference type="KEGG" id="gey:QMQ05_15490"/>
<proteinExistence type="predicted"/>
<keyword evidence="1" id="KW-1133">Transmembrane helix</keyword>
<feature type="transmembrane region" description="Helical" evidence="1">
    <location>
        <begin position="37"/>
        <end position="55"/>
    </location>
</feature>
<sequence>MAHSPRSARALRGTSAALFATFVSLASHMLAGGPVPSLLNIALPLSLSLLVCMLLSGKQFTLWRLAVMVGFSQLLFHFLFSMGSGSSMAAANGPHLHHGTPLNLDVTFVAHHAASSHGESTMVLAHLGAALATVLVLHRSEQVLIGISNIVDVLTWKFVLALVNYVFHPFTPRVAAVESRDIPAATLAVDTTSVIRRGPPSFTTA</sequence>
<evidence type="ECO:0000313" key="3">
    <source>
        <dbReference type="Proteomes" id="UP001486888"/>
    </source>
</evidence>
<feature type="transmembrane region" description="Helical" evidence="1">
    <location>
        <begin position="62"/>
        <end position="80"/>
    </location>
</feature>
<dbReference type="RefSeq" id="WP_345471473.1">
    <property type="nucleotide sequence ID" value="NZ_CP125942.1"/>
</dbReference>
<feature type="transmembrane region" description="Helical" evidence="1">
    <location>
        <begin position="120"/>
        <end position="137"/>
    </location>
</feature>
<dbReference type="Proteomes" id="UP001486888">
    <property type="component" value="Chromosome"/>
</dbReference>
<evidence type="ECO:0000313" key="2">
    <source>
        <dbReference type="EMBL" id="XAO45722.1"/>
    </source>
</evidence>
<dbReference type="AlphaFoldDB" id="A0AAU6WCV7"/>
<gene>
    <name evidence="2" type="ORF">QMQ05_15490</name>
</gene>
<evidence type="ECO:0008006" key="4">
    <source>
        <dbReference type="Google" id="ProtNLM"/>
    </source>
</evidence>
<keyword evidence="1" id="KW-0812">Transmembrane</keyword>
<organism evidence="2 3">
    <name type="scientific">Glutamicibacter ectropisis</name>
    <dbReference type="NCBI Taxonomy" id="3046593"/>
    <lineage>
        <taxon>Bacteria</taxon>
        <taxon>Bacillati</taxon>
        <taxon>Actinomycetota</taxon>
        <taxon>Actinomycetes</taxon>
        <taxon>Micrococcales</taxon>
        <taxon>Micrococcaceae</taxon>
        <taxon>Glutamicibacter</taxon>
    </lineage>
</organism>
<protein>
    <recommendedName>
        <fullName evidence="4">Integral membrane protein</fullName>
    </recommendedName>
</protein>
<name>A0AAU6WCV7_9MICC</name>
<evidence type="ECO:0000256" key="1">
    <source>
        <dbReference type="SAM" id="Phobius"/>
    </source>
</evidence>
<keyword evidence="3" id="KW-1185">Reference proteome</keyword>
<accession>A0AAU6WCV7</accession>